<dbReference type="SMART" id="SM00020">
    <property type="entry name" value="Tryp_SPc"/>
    <property type="match status" value="1"/>
</dbReference>
<dbReference type="InterPro" id="IPR043504">
    <property type="entry name" value="Peptidase_S1_PA_chymotrypsin"/>
</dbReference>
<dbReference type="InterPro" id="IPR001314">
    <property type="entry name" value="Peptidase_S1A"/>
</dbReference>
<feature type="chain" id="PRO_5040285837" description="Peptidase S1 domain-containing protein" evidence="6">
    <location>
        <begin position="19"/>
        <end position="273"/>
    </location>
</feature>
<dbReference type="FunFam" id="2.40.10.10:FF:000068">
    <property type="entry name" value="transmembrane protease serine 2"/>
    <property type="match status" value="1"/>
</dbReference>
<keyword evidence="3" id="KW-0378">Hydrolase</keyword>
<keyword evidence="5" id="KW-1015">Disulfide bond</keyword>
<evidence type="ECO:0000256" key="4">
    <source>
        <dbReference type="ARBA" id="ARBA00022825"/>
    </source>
</evidence>
<feature type="signal peptide" evidence="6">
    <location>
        <begin position="1"/>
        <end position="18"/>
    </location>
</feature>
<evidence type="ECO:0000256" key="5">
    <source>
        <dbReference type="ARBA" id="ARBA00023157"/>
    </source>
</evidence>
<dbReference type="Pfam" id="PF00089">
    <property type="entry name" value="Trypsin"/>
    <property type="match status" value="1"/>
</dbReference>
<evidence type="ECO:0000259" key="7">
    <source>
        <dbReference type="PROSITE" id="PS50240"/>
    </source>
</evidence>
<dbReference type="PROSITE" id="PS50240">
    <property type="entry name" value="TRYPSIN_DOM"/>
    <property type="match status" value="1"/>
</dbReference>
<keyword evidence="2" id="KW-0645">Protease</keyword>
<proteinExistence type="inferred from homology"/>
<dbReference type="PRINTS" id="PR00722">
    <property type="entry name" value="CHYMOTRYPSIN"/>
</dbReference>
<sequence length="273" mass="30687">MNLVVSLLIIVNIFLIIGRKIVSGNSCKSYGPPINYEFLVSLRKWDNIKETYKHQCGGTLLNEFLVLTAAHCVVNQSIVVAECCKIDSLMYNGPVSAVETVLHPDYNPATFKNDIALLRLESPLHHKNNSGFARLAPPIYKDFNNLGMNLLRHCVSVGWGSAMVHCTDVTPVHIEYCRTKNHQLYPMREINSNIFCTTKGDSIDSGGSVICNNFLYGVTIWQDSSVGLTVNQRIDRNLRFIFDSAIVKSFNPGLKIFHFKFIILINLICSFLL</sequence>
<dbReference type="SUPFAM" id="SSF50494">
    <property type="entry name" value="Trypsin-like serine proteases"/>
    <property type="match status" value="1"/>
</dbReference>
<dbReference type="InterPro" id="IPR018114">
    <property type="entry name" value="TRYPSIN_HIS"/>
</dbReference>
<evidence type="ECO:0000256" key="2">
    <source>
        <dbReference type="ARBA" id="ARBA00022670"/>
    </source>
</evidence>
<dbReference type="Proteomes" id="UP001153636">
    <property type="component" value="Chromosome 1"/>
</dbReference>
<keyword evidence="6" id="KW-0732">Signal</keyword>
<evidence type="ECO:0000256" key="3">
    <source>
        <dbReference type="ARBA" id="ARBA00022801"/>
    </source>
</evidence>
<dbReference type="InterPro" id="IPR009003">
    <property type="entry name" value="Peptidase_S1_PA"/>
</dbReference>
<dbReference type="GO" id="GO:0004252">
    <property type="term" value="F:serine-type endopeptidase activity"/>
    <property type="evidence" value="ECO:0007669"/>
    <property type="project" value="InterPro"/>
</dbReference>
<dbReference type="PROSITE" id="PS00134">
    <property type="entry name" value="TRYPSIN_HIS"/>
    <property type="match status" value="1"/>
</dbReference>
<dbReference type="OrthoDB" id="531708at2759"/>
<dbReference type="PANTHER" id="PTHR24276:SF98">
    <property type="entry name" value="FI18310P1-RELATED"/>
    <property type="match status" value="1"/>
</dbReference>
<organism evidence="8 9">
    <name type="scientific">Psylliodes chrysocephalus</name>
    <dbReference type="NCBI Taxonomy" id="3402493"/>
    <lineage>
        <taxon>Eukaryota</taxon>
        <taxon>Metazoa</taxon>
        <taxon>Ecdysozoa</taxon>
        <taxon>Arthropoda</taxon>
        <taxon>Hexapoda</taxon>
        <taxon>Insecta</taxon>
        <taxon>Pterygota</taxon>
        <taxon>Neoptera</taxon>
        <taxon>Endopterygota</taxon>
        <taxon>Coleoptera</taxon>
        <taxon>Polyphaga</taxon>
        <taxon>Cucujiformia</taxon>
        <taxon>Chrysomeloidea</taxon>
        <taxon>Chrysomelidae</taxon>
        <taxon>Galerucinae</taxon>
        <taxon>Alticini</taxon>
        <taxon>Psylliodes</taxon>
    </lineage>
</organism>
<comment type="similarity">
    <text evidence="1">Belongs to the peptidase S1 family.</text>
</comment>
<dbReference type="GO" id="GO:0006508">
    <property type="term" value="P:proteolysis"/>
    <property type="evidence" value="ECO:0007669"/>
    <property type="project" value="UniProtKB-KW"/>
</dbReference>
<dbReference type="Gene3D" id="2.40.10.10">
    <property type="entry name" value="Trypsin-like serine proteases"/>
    <property type="match status" value="1"/>
</dbReference>
<keyword evidence="9" id="KW-1185">Reference proteome</keyword>
<evidence type="ECO:0000313" key="8">
    <source>
        <dbReference type="EMBL" id="CAH1099095.1"/>
    </source>
</evidence>
<keyword evidence="4" id="KW-0720">Serine protease</keyword>
<dbReference type="EMBL" id="OV651813">
    <property type="protein sequence ID" value="CAH1099095.1"/>
    <property type="molecule type" value="Genomic_DNA"/>
</dbReference>
<reference evidence="8" key="1">
    <citation type="submission" date="2022-01" db="EMBL/GenBank/DDBJ databases">
        <authorList>
            <person name="King R."/>
        </authorList>
    </citation>
    <scope>NUCLEOTIDE SEQUENCE</scope>
</reference>
<evidence type="ECO:0000256" key="1">
    <source>
        <dbReference type="ARBA" id="ARBA00007664"/>
    </source>
</evidence>
<protein>
    <recommendedName>
        <fullName evidence="7">Peptidase S1 domain-containing protein</fullName>
    </recommendedName>
</protein>
<gene>
    <name evidence="8" type="ORF">PSYICH_LOCUS551</name>
</gene>
<feature type="domain" description="Peptidase S1" evidence="7">
    <location>
        <begin position="21"/>
        <end position="251"/>
    </location>
</feature>
<evidence type="ECO:0000313" key="9">
    <source>
        <dbReference type="Proteomes" id="UP001153636"/>
    </source>
</evidence>
<dbReference type="PANTHER" id="PTHR24276">
    <property type="entry name" value="POLYSERASE-RELATED"/>
    <property type="match status" value="1"/>
</dbReference>
<dbReference type="InterPro" id="IPR001254">
    <property type="entry name" value="Trypsin_dom"/>
</dbReference>
<name>A0A9P0G6W7_9CUCU</name>
<dbReference type="InterPro" id="IPR050430">
    <property type="entry name" value="Peptidase_S1"/>
</dbReference>
<evidence type="ECO:0000256" key="6">
    <source>
        <dbReference type="SAM" id="SignalP"/>
    </source>
</evidence>
<dbReference type="AlphaFoldDB" id="A0A9P0G6W7"/>
<accession>A0A9P0G6W7</accession>